<feature type="region of interest" description="Disordered" evidence="1">
    <location>
        <begin position="88"/>
        <end position="111"/>
    </location>
</feature>
<comment type="caution">
    <text evidence="2">The sequence shown here is derived from an EMBL/GenBank/DDBJ whole genome shotgun (WGS) entry which is preliminary data.</text>
</comment>
<evidence type="ECO:0000313" key="3">
    <source>
        <dbReference type="Proteomes" id="UP000886653"/>
    </source>
</evidence>
<protein>
    <submittedName>
        <fullName evidence="2">Uncharacterized protein</fullName>
    </submittedName>
</protein>
<accession>A0A9P6NF14</accession>
<organism evidence="2 3">
    <name type="scientific">Cronartium quercuum f. sp. fusiforme G11</name>
    <dbReference type="NCBI Taxonomy" id="708437"/>
    <lineage>
        <taxon>Eukaryota</taxon>
        <taxon>Fungi</taxon>
        <taxon>Dikarya</taxon>
        <taxon>Basidiomycota</taxon>
        <taxon>Pucciniomycotina</taxon>
        <taxon>Pucciniomycetes</taxon>
        <taxon>Pucciniales</taxon>
        <taxon>Coleosporiaceae</taxon>
        <taxon>Cronartium</taxon>
    </lineage>
</organism>
<evidence type="ECO:0000256" key="1">
    <source>
        <dbReference type="SAM" id="MobiDB-lite"/>
    </source>
</evidence>
<gene>
    <name evidence="2" type="ORF">CROQUDRAFT_681558</name>
</gene>
<dbReference type="AlphaFoldDB" id="A0A9P6NF14"/>
<name>A0A9P6NF14_9BASI</name>
<proteinExistence type="predicted"/>
<evidence type="ECO:0000313" key="2">
    <source>
        <dbReference type="EMBL" id="KAG0142520.1"/>
    </source>
</evidence>
<reference evidence="2" key="1">
    <citation type="submission" date="2013-11" db="EMBL/GenBank/DDBJ databases">
        <title>Genome sequence of the fusiform rust pathogen reveals effectors for host alternation and coevolution with pine.</title>
        <authorList>
            <consortium name="DOE Joint Genome Institute"/>
            <person name="Smith K."/>
            <person name="Pendleton A."/>
            <person name="Kubisiak T."/>
            <person name="Anderson C."/>
            <person name="Salamov A."/>
            <person name="Aerts A."/>
            <person name="Riley R."/>
            <person name="Clum A."/>
            <person name="Lindquist E."/>
            <person name="Ence D."/>
            <person name="Campbell M."/>
            <person name="Kronenberg Z."/>
            <person name="Feau N."/>
            <person name="Dhillon B."/>
            <person name="Hamelin R."/>
            <person name="Burleigh J."/>
            <person name="Smith J."/>
            <person name="Yandell M."/>
            <person name="Nelson C."/>
            <person name="Grigoriev I."/>
            <person name="Davis J."/>
        </authorList>
    </citation>
    <scope>NUCLEOTIDE SEQUENCE</scope>
    <source>
        <strain evidence="2">G11</strain>
    </source>
</reference>
<dbReference type="EMBL" id="MU167345">
    <property type="protein sequence ID" value="KAG0142520.1"/>
    <property type="molecule type" value="Genomic_DNA"/>
</dbReference>
<sequence length="111" mass="12715">MRRGGFFCKGTYYRGKHYDQQLPRCYRFWGMGHMARWCKKKLLCSKCCGNHDTLVCPAIETSSDSLWGECCICMKSWLNQNPGKRFKADDPQFDHPPQSADCPVKKGLGNG</sequence>
<keyword evidence="3" id="KW-1185">Reference proteome</keyword>
<dbReference type="Proteomes" id="UP000886653">
    <property type="component" value="Unassembled WGS sequence"/>
</dbReference>